<proteinExistence type="predicted"/>
<gene>
    <name evidence="1" type="ORF">FHX73_114194</name>
</gene>
<accession>A0A561ULU8</accession>
<protein>
    <submittedName>
        <fullName evidence="1">Uncharacterized protein</fullName>
    </submittedName>
</protein>
<evidence type="ECO:0000313" key="2">
    <source>
        <dbReference type="Proteomes" id="UP000317940"/>
    </source>
</evidence>
<organism evidence="1 2">
    <name type="scientific">Kitasatospora viridis</name>
    <dbReference type="NCBI Taxonomy" id="281105"/>
    <lineage>
        <taxon>Bacteria</taxon>
        <taxon>Bacillati</taxon>
        <taxon>Actinomycetota</taxon>
        <taxon>Actinomycetes</taxon>
        <taxon>Kitasatosporales</taxon>
        <taxon>Streptomycetaceae</taxon>
        <taxon>Kitasatospora</taxon>
    </lineage>
</organism>
<dbReference type="AlphaFoldDB" id="A0A561ULU8"/>
<comment type="caution">
    <text evidence="1">The sequence shown here is derived from an EMBL/GenBank/DDBJ whole genome shotgun (WGS) entry which is preliminary data.</text>
</comment>
<keyword evidence="2" id="KW-1185">Reference proteome</keyword>
<name>A0A561ULU8_9ACTN</name>
<sequence>MGVMAHRQHWLIRFTDELMTLTDDLTQEQAAEFVRRVYQAGHEAGVAEAAEEHRRDGE</sequence>
<reference evidence="1 2" key="1">
    <citation type="submission" date="2019-06" db="EMBL/GenBank/DDBJ databases">
        <title>Sequencing the genomes of 1000 actinobacteria strains.</title>
        <authorList>
            <person name="Klenk H.-P."/>
        </authorList>
    </citation>
    <scope>NUCLEOTIDE SEQUENCE [LARGE SCALE GENOMIC DNA]</scope>
    <source>
        <strain evidence="1 2">DSM 44826</strain>
    </source>
</reference>
<evidence type="ECO:0000313" key="1">
    <source>
        <dbReference type="EMBL" id="TWG00319.1"/>
    </source>
</evidence>
<dbReference type="Proteomes" id="UP000317940">
    <property type="component" value="Unassembled WGS sequence"/>
</dbReference>
<dbReference type="EMBL" id="VIWT01000001">
    <property type="protein sequence ID" value="TWG00319.1"/>
    <property type="molecule type" value="Genomic_DNA"/>
</dbReference>